<dbReference type="EMBL" id="JAEQBW010000002">
    <property type="protein sequence ID" value="MBK6264840.1"/>
    <property type="molecule type" value="Genomic_DNA"/>
</dbReference>
<keyword evidence="2" id="KW-1185">Reference proteome</keyword>
<accession>A0A934WXV8</accession>
<dbReference type="AlphaFoldDB" id="A0A934WXV8"/>
<proteinExistence type="predicted"/>
<protein>
    <submittedName>
        <fullName evidence="1">Uncharacterized protein</fullName>
    </submittedName>
</protein>
<reference evidence="1" key="1">
    <citation type="submission" date="2021-01" db="EMBL/GenBank/DDBJ databases">
        <title>Marivirga aurantiaca sp. nov., isolated from intertidal surface sediments.</title>
        <authorList>
            <person name="Zhang M."/>
        </authorList>
    </citation>
    <scope>NUCLEOTIDE SEQUENCE</scope>
    <source>
        <strain evidence="1">S37H4</strain>
    </source>
</reference>
<organism evidence="1 2">
    <name type="scientific">Marivirga aurantiaca</name>
    <dbReference type="NCBI Taxonomy" id="2802615"/>
    <lineage>
        <taxon>Bacteria</taxon>
        <taxon>Pseudomonadati</taxon>
        <taxon>Bacteroidota</taxon>
        <taxon>Cytophagia</taxon>
        <taxon>Cytophagales</taxon>
        <taxon>Marivirgaceae</taxon>
        <taxon>Marivirga</taxon>
    </lineage>
</organism>
<evidence type="ECO:0000313" key="1">
    <source>
        <dbReference type="EMBL" id="MBK6264840.1"/>
    </source>
</evidence>
<dbReference type="RefSeq" id="WP_201430506.1">
    <property type="nucleotide sequence ID" value="NZ_JAEQBW010000002.1"/>
</dbReference>
<sequence length="177" mass="20861">MNNLRAIRLSDLKIQASFLLKNLRNKPDSTSESVKRFLQIPSFSLKSEEWLIENSGFVKLKHAYAVIAHENGFHSWIDLKETVIKNDCLYNPSCVGIVYAWFKNYSDAEEYFKKNGGYLLTFWRDYVVCGNEYITCIGLNQYEEQWQAIGYNWVHPKDNKAFQYLQKMAKTNYQSRQ</sequence>
<evidence type="ECO:0000313" key="2">
    <source>
        <dbReference type="Proteomes" id="UP000611723"/>
    </source>
</evidence>
<gene>
    <name evidence="1" type="ORF">JKA74_07315</name>
</gene>
<name>A0A934WXV8_9BACT</name>
<dbReference type="Proteomes" id="UP000611723">
    <property type="component" value="Unassembled WGS sequence"/>
</dbReference>
<comment type="caution">
    <text evidence="1">The sequence shown here is derived from an EMBL/GenBank/DDBJ whole genome shotgun (WGS) entry which is preliminary data.</text>
</comment>